<gene>
    <name evidence="2" type="ORF">H0H81_007484</name>
</gene>
<sequence length="807" mass="89163">MNEDINCRLIEYEAIKPHAGAIPPSSKSKRKNKTSSSSFKHPNKEQKMQPAILRDPDATNKLLEAILEAPNGKRMVSRLARTCRAFCEPALNVLWRDLDSLVPILWQFPGHLLKKARKPGMGFVKTPSEEDWNSVLKYSERVRQISYNERSNAVSASVFAVLEESRPRSYFLPHLEELNWKVETPAGLARCALFLNPELRAVNLEIGSRLPQLDSFLSDLSNRTKLTSFSFVSPTSLPDSFTDIISRQLTLEKVVLVAPGALAPGVGRWVASLPRLKNLRLDLTGRSVIAVEGFFDELHLQSGDSTPSSVTSTDSGVFSGDEDDDVDFSLIRKSALHLTGNLRSKGSFAQMRKLHLTGDVSNIAVFIKHITTPLTQLELVIEDPPDRADWHDLSSMICEKFGESLQTLRVTATSASRFIDLVRSTNRAEPPSGRLSMEHLTYLPCLTRLEIDLPESVIFTEEDVRYIAKACPNVEILKLCPLAGFPAGAGAPQITLDDIAHLVRSCKNLHTLATVIDANGKNTDILTSRGVSSKSLLRLHVGHSWLDDPLQVAILMSHIAPHLETLKWFQEKNRPGFIEANARSWQKVSELLPHLQGVRQLERQFALATAVVIPVETAEKSIDATTKTVDRGVHVYPRMRNNSAQVSATLVSQVVQTQSNYTSTGVYATPSTVDVAVEAIKTLVSQEVDAVPELVTESVEATPSNIIIKSVQALLTPSTFSRAHSNDPFPFFIIPSILNLFSLAYRLFIFYPLSLPSQILHIAAARIRSKQAESKQASPIAPPPEPTTTATTDSDIPLDTLVVEVRD</sequence>
<dbReference type="Gene3D" id="3.80.10.10">
    <property type="entry name" value="Ribonuclease Inhibitor"/>
    <property type="match status" value="1"/>
</dbReference>
<dbReference type="EMBL" id="JABCKI010000002">
    <property type="protein sequence ID" value="KAG5654728.1"/>
    <property type="molecule type" value="Genomic_DNA"/>
</dbReference>
<dbReference type="InterPro" id="IPR032675">
    <property type="entry name" value="LRR_dom_sf"/>
</dbReference>
<dbReference type="AlphaFoldDB" id="A0A9P7GR43"/>
<organism evidence="2 3">
    <name type="scientific">Sphagnurus paluster</name>
    <dbReference type="NCBI Taxonomy" id="117069"/>
    <lineage>
        <taxon>Eukaryota</taxon>
        <taxon>Fungi</taxon>
        <taxon>Dikarya</taxon>
        <taxon>Basidiomycota</taxon>
        <taxon>Agaricomycotina</taxon>
        <taxon>Agaricomycetes</taxon>
        <taxon>Agaricomycetidae</taxon>
        <taxon>Agaricales</taxon>
        <taxon>Tricholomatineae</taxon>
        <taxon>Lyophyllaceae</taxon>
        <taxon>Sphagnurus</taxon>
    </lineage>
</organism>
<evidence type="ECO:0008006" key="4">
    <source>
        <dbReference type="Google" id="ProtNLM"/>
    </source>
</evidence>
<accession>A0A9P7GR43</accession>
<evidence type="ECO:0000256" key="1">
    <source>
        <dbReference type="SAM" id="MobiDB-lite"/>
    </source>
</evidence>
<comment type="caution">
    <text evidence="2">The sequence shown here is derived from an EMBL/GenBank/DDBJ whole genome shotgun (WGS) entry which is preliminary data.</text>
</comment>
<evidence type="ECO:0000313" key="2">
    <source>
        <dbReference type="EMBL" id="KAG5654728.1"/>
    </source>
</evidence>
<name>A0A9P7GR43_9AGAR</name>
<feature type="region of interest" description="Disordered" evidence="1">
    <location>
        <begin position="20"/>
        <end position="51"/>
    </location>
</feature>
<proteinExistence type="predicted"/>
<protein>
    <recommendedName>
        <fullName evidence="4">F-box domain-containing protein</fullName>
    </recommendedName>
</protein>
<dbReference type="OrthoDB" id="268763at2759"/>
<feature type="compositionally biased region" description="Low complexity" evidence="1">
    <location>
        <begin position="787"/>
        <end position="797"/>
    </location>
</feature>
<keyword evidence="3" id="KW-1185">Reference proteome</keyword>
<feature type="region of interest" description="Disordered" evidence="1">
    <location>
        <begin position="773"/>
        <end position="799"/>
    </location>
</feature>
<reference evidence="2" key="1">
    <citation type="submission" date="2021-02" db="EMBL/GenBank/DDBJ databases">
        <authorList>
            <person name="Nieuwenhuis M."/>
            <person name="Van De Peppel L.J.J."/>
        </authorList>
    </citation>
    <scope>NUCLEOTIDE SEQUENCE</scope>
    <source>
        <strain evidence="2">D49</strain>
    </source>
</reference>
<dbReference type="Proteomes" id="UP000717328">
    <property type="component" value="Unassembled WGS sequence"/>
</dbReference>
<evidence type="ECO:0000313" key="3">
    <source>
        <dbReference type="Proteomes" id="UP000717328"/>
    </source>
</evidence>
<reference evidence="2" key="2">
    <citation type="submission" date="2021-10" db="EMBL/GenBank/DDBJ databases">
        <title>Phylogenomics reveals ancestral predisposition of the termite-cultivated fungus Termitomyces towards a domesticated lifestyle.</title>
        <authorList>
            <person name="Auxier B."/>
            <person name="Grum-Grzhimaylo A."/>
            <person name="Cardenas M.E."/>
            <person name="Lodge J.D."/>
            <person name="Laessoe T."/>
            <person name="Pedersen O."/>
            <person name="Smith M.E."/>
            <person name="Kuyper T.W."/>
            <person name="Franco-Molano E.A."/>
            <person name="Baroni T.J."/>
            <person name="Aanen D.K."/>
        </authorList>
    </citation>
    <scope>NUCLEOTIDE SEQUENCE</scope>
    <source>
        <strain evidence="2">D49</strain>
    </source>
</reference>